<feature type="non-terminal residue" evidence="1">
    <location>
        <position position="1"/>
    </location>
</feature>
<accession>A0ABD0PUY2</accession>
<dbReference type="Proteomes" id="UP001529510">
    <property type="component" value="Unassembled WGS sequence"/>
</dbReference>
<evidence type="ECO:0000313" key="1">
    <source>
        <dbReference type="EMBL" id="KAL0177597.1"/>
    </source>
</evidence>
<gene>
    <name evidence="1" type="ORF">M9458_026491</name>
</gene>
<name>A0ABD0PUY2_CIRMR</name>
<protein>
    <submittedName>
        <fullName evidence="1">Uncharacterized protein</fullName>
    </submittedName>
</protein>
<comment type="caution">
    <text evidence="1">The sequence shown here is derived from an EMBL/GenBank/DDBJ whole genome shotgun (WGS) entry which is preliminary data.</text>
</comment>
<dbReference type="AlphaFoldDB" id="A0ABD0PUY2"/>
<organism evidence="1 2">
    <name type="scientific">Cirrhinus mrigala</name>
    <name type="common">Mrigala</name>
    <dbReference type="NCBI Taxonomy" id="683832"/>
    <lineage>
        <taxon>Eukaryota</taxon>
        <taxon>Metazoa</taxon>
        <taxon>Chordata</taxon>
        <taxon>Craniata</taxon>
        <taxon>Vertebrata</taxon>
        <taxon>Euteleostomi</taxon>
        <taxon>Actinopterygii</taxon>
        <taxon>Neopterygii</taxon>
        <taxon>Teleostei</taxon>
        <taxon>Ostariophysi</taxon>
        <taxon>Cypriniformes</taxon>
        <taxon>Cyprinidae</taxon>
        <taxon>Labeoninae</taxon>
        <taxon>Labeonini</taxon>
        <taxon>Cirrhinus</taxon>
    </lineage>
</organism>
<dbReference type="EMBL" id="JAMKFB020000013">
    <property type="protein sequence ID" value="KAL0177597.1"/>
    <property type="molecule type" value="Genomic_DNA"/>
</dbReference>
<evidence type="ECO:0000313" key="2">
    <source>
        <dbReference type="Proteomes" id="UP001529510"/>
    </source>
</evidence>
<sequence length="93" mass="10485">SLVVILAPNLGGHQPPPLTSPMACTLSQEEVCPKVREWDTLEDHPRVSRCQASQMPQHPIRPCLAIPMHPHPTRPCLHTEELTEEEHLLFQLS</sequence>
<keyword evidence="2" id="KW-1185">Reference proteome</keyword>
<proteinExistence type="predicted"/>
<reference evidence="1 2" key="1">
    <citation type="submission" date="2024-05" db="EMBL/GenBank/DDBJ databases">
        <title>Genome sequencing and assembly of Indian major carp, Cirrhinus mrigala (Hamilton, 1822).</title>
        <authorList>
            <person name="Mohindra V."/>
            <person name="Chowdhury L.M."/>
            <person name="Lal K."/>
            <person name="Jena J.K."/>
        </authorList>
    </citation>
    <scope>NUCLEOTIDE SEQUENCE [LARGE SCALE GENOMIC DNA]</scope>
    <source>
        <strain evidence="1">CM1030</strain>
        <tissue evidence="1">Blood</tissue>
    </source>
</reference>
<feature type="non-terminal residue" evidence="1">
    <location>
        <position position="93"/>
    </location>
</feature>